<keyword evidence="2" id="KW-1185">Reference proteome</keyword>
<evidence type="ECO:0000313" key="1">
    <source>
        <dbReference type="EMBL" id="KAJ4465574.1"/>
    </source>
</evidence>
<name>A0A9W9DDX4_9AGAR</name>
<proteinExistence type="predicted"/>
<gene>
    <name evidence="1" type="ORF">J3R30DRAFT_3413936</name>
</gene>
<sequence length="132" mass="14645">MLVPGGGFGVLGLRKAGSYLCQGSRHRRGRGLRGCSKAQVLAGRKRFVFVIGQGGNLTLGNPYFPVFVAEEMFSTYLPASSIFLSRAQFLKDRSSDVYTIGTVALGLLGGFEEYFVDHVKHQHWLFNIIWWG</sequence>
<reference evidence="1" key="1">
    <citation type="submission" date="2022-08" db="EMBL/GenBank/DDBJ databases">
        <title>A Global Phylogenomic Analysis of the Shiitake Genus Lentinula.</title>
        <authorList>
            <consortium name="DOE Joint Genome Institute"/>
            <person name="Sierra-Patev S."/>
            <person name="Min B."/>
            <person name="Naranjo-Ortiz M."/>
            <person name="Looney B."/>
            <person name="Konkel Z."/>
            <person name="Slot J.C."/>
            <person name="Sakamoto Y."/>
            <person name="Steenwyk J.L."/>
            <person name="Rokas A."/>
            <person name="Carro J."/>
            <person name="Camarero S."/>
            <person name="Ferreira P."/>
            <person name="Molpeceres G."/>
            <person name="Ruiz-Duenas F.J."/>
            <person name="Serrano A."/>
            <person name="Henrissat B."/>
            <person name="Drula E."/>
            <person name="Hughes K.W."/>
            <person name="Mata J.L."/>
            <person name="Ishikawa N.K."/>
            <person name="Vargas-Isla R."/>
            <person name="Ushijima S."/>
            <person name="Smith C.A."/>
            <person name="Ahrendt S."/>
            <person name="Andreopoulos W."/>
            <person name="He G."/>
            <person name="Labutti K."/>
            <person name="Lipzen A."/>
            <person name="Ng V."/>
            <person name="Riley R."/>
            <person name="Sandor L."/>
            <person name="Barry K."/>
            <person name="Martinez A.T."/>
            <person name="Xiao Y."/>
            <person name="Gibbons J.G."/>
            <person name="Terashima K."/>
            <person name="Grigoriev I.V."/>
            <person name="Hibbett D.S."/>
        </authorList>
    </citation>
    <scope>NUCLEOTIDE SEQUENCE</scope>
    <source>
        <strain evidence="1">JLM2183</strain>
    </source>
</reference>
<accession>A0A9W9DDX4</accession>
<dbReference type="EMBL" id="JAOTPV010000075">
    <property type="protein sequence ID" value="KAJ4465574.1"/>
    <property type="molecule type" value="Genomic_DNA"/>
</dbReference>
<comment type="caution">
    <text evidence="1">The sequence shown here is derived from an EMBL/GenBank/DDBJ whole genome shotgun (WGS) entry which is preliminary data.</text>
</comment>
<evidence type="ECO:0000313" key="2">
    <source>
        <dbReference type="Proteomes" id="UP001150266"/>
    </source>
</evidence>
<dbReference type="AlphaFoldDB" id="A0A9W9DDX4"/>
<protein>
    <submittedName>
        <fullName evidence="1">Uncharacterized protein</fullName>
    </submittedName>
</protein>
<dbReference type="Proteomes" id="UP001150266">
    <property type="component" value="Unassembled WGS sequence"/>
</dbReference>
<organism evidence="1 2">
    <name type="scientific">Lentinula aciculospora</name>
    <dbReference type="NCBI Taxonomy" id="153920"/>
    <lineage>
        <taxon>Eukaryota</taxon>
        <taxon>Fungi</taxon>
        <taxon>Dikarya</taxon>
        <taxon>Basidiomycota</taxon>
        <taxon>Agaricomycotina</taxon>
        <taxon>Agaricomycetes</taxon>
        <taxon>Agaricomycetidae</taxon>
        <taxon>Agaricales</taxon>
        <taxon>Marasmiineae</taxon>
        <taxon>Omphalotaceae</taxon>
        <taxon>Lentinula</taxon>
    </lineage>
</organism>